<accession>A0A2N7S4Y1</accession>
<dbReference type="GO" id="GO:0003677">
    <property type="term" value="F:DNA binding"/>
    <property type="evidence" value="ECO:0007669"/>
    <property type="project" value="UniProtKB-KW"/>
</dbReference>
<dbReference type="EMBL" id="PNQX01000001">
    <property type="protein sequence ID" value="PMQ21201.1"/>
    <property type="molecule type" value="Genomic_DNA"/>
</dbReference>
<dbReference type="PRINTS" id="PR00038">
    <property type="entry name" value="HTHLUXR"/>
</dbReference>
<keyword evidence="3" id="KW-0804">Transcription</keyword>
<proteinExistence type="predicted"/>
<evidence type="ECO:0000256" key="3">
    <source>
        <dbReference type="ARBA" id="ARBA00023163"/>
    </source>
</evidence>
<sequence length="628" mass="66671">MVPAELSVRAVTRKLAALAAAEPTVILVEQAQLLDDSTLAIIAHLASNRHLNLIISTQSLSVIPAELRALHRTGSLELLEPEVLSRAQLDATVTEVVGVRPTCAATEYLFRLSEGYVGWLVYVLDSALRSRTLMNTGDALVLTDSALSPGASMRSMARSVVAGLSTPVRHTLLEAAVLDRALGLEDRAGLEQLLIQNGFLDPAESGQSMARARLELLRACLVPSGTLGVQVVMAELRPESPRKKTLAESRLLTDLRQLQAQTSGIVASGRGRVANYAETAQQCDRLQGLLGNHVGSSQMHAELTLAVVENLLARGDLVGLEGFVRNQQELCPEHLESRELLELLAAMLELAGGQVVAARAILAGLRAQADLLQGARYGEAINVLESALNPEPAANPVRWAGPRLGILGYAADLLALAASEGALVPNRIAGLRRFARTRGYGLLAEAVALAGFLQDGVGSEADKHIAQEPELLYLGHLQLASAQASGEPGRYEQGLATLAQAGLVLHREGVGRGMLGTCTELAGAARKLRRQGTLRSAGTAPSAGHAGTVRAGGLRFPGSENLTKREIQMVQEVSRGGTNADIARRFSISTRTVEGHLYQIYAKLAVPHRRALRRLVSEHGGPTVQVSA</sequence>
<feature type="region of interest" description="Disordered" evidence="4">
    <location>
        <begin position="535"/>
        <end position="557"/>
    </location>
</feature>
<comment type="caution">
    <text evidence="6">The sequence shown here is derived from an EMBL/GenBank/DDBJ whole genome shotgun (WGS) entry which is preliminary data.</text>
</comment>
<evidence type="ECO:0000313" key="7">
    <source>
        <dbReference type="Proteomes" id="UP000235739"/>
    </source>
</evidence>
<protein>
    <recommendedName>
        <fullName evidence="5">HTH luxR-type domain-containing protein</fullName>
    </recommendedName>
</protein>
<dbReference type="CDD" id="cd06170">
    <property type="entry name" value="LuxR_C_like"/>
    <property type="match status" value="1"/>
</dbReference>
<feature type="domain" description="HTH luxR-type" evidence="5">
    <location>
        <begin position="555"/>
        <end position="620"/>
    </location>
</feature>
<dbReference type="Pfam" id="PF00196">
    <property type="entry name" value="GerE"/>
    <property type="match status" value="1"/>
</dbReference>
<dbReference type="RefSeq" id="WP_102597836.1">
    <property type="nucleotide sequence ID" value="NZ_PNQX01000001.1"/>
</dbReference>
<dbReference type="InterPro" id="IPR036388">
    <property type="entry name" value="WH-like_DNA-bd_sf"/>
</dbReference>
<dbReference type="PANTHER" id="PTHR44688">
    <property type="entry name" value="DNA-BINDING TRANSCRIPTIONAL ACTIVATOR DEVR_DOSR"/>
    <property type="match status" value="1"/>
</dbReference>
<dbReference type="InterPro" id="IPR000792">
    <property type="entry name" value="Tscrpt_reg_LuxR_C"/>
</dbReference>
<dbReference type="PROSITE" id="PS50043">
    <property type="entry name" value="HTH_LUXR_2"/>
    <property type="match status" value="1"/>
</dbReference>
<keyword evidence="2" id="KW-0238">DNA-binding</keyword>
<dbReference type="AlphaFoldDB" id="A0A2N7S4Y1"/>
<evidence type="ECO:0000256" key="4">
    <source>
        <dbReference type="SAM" id="MobiDB-lite"/>
    </source>
</evidence>
<dbReference type="SMART" id="SM00421">
    <property type="entry name" value="HTH_LUXR"/>
    <property type="match status" value="1"/>
</dbReference>
<evidence type="ECO:0000256" key="2">
    <source>
        <dbReference type="ARBA" id="ARBA00023125"/>
    </source>
</evidence>
<dbReference type="GO" id="GO:0006355">
    <property type="term" value="P:regulation of DNA-templated transcription"/>
    <property type="evidence" value="ECO:0007669"/>
    <property type="project" value="InterPro"/>
</dbReference>
<reference evidence="6 7" key="1">
    <citation type="journal article" date="2017" name="Elife">
        <title>Extensive horizontal gene transfer in cheese-associated bacteria.</title>
        <authorList>
            <person name="Bonham K.S."/>
            <person name="Wolfe B.E."/>
            <person name="Dutton R.J."/>
        </authorList>
    </citation>
    <scope>NUCLEOTIDE SEQUENCE [LARGE SCALE GENOMIC DNA]</scope>
    <source>
        <strain evidence="6 7">JB182</strain>
    </source>
</reference>
<dbReference type="InterPro" id="IPR016032">
    <property type="entry name" value="Sig_transdc_resp-reg_C-effctor"/>
</dbReference>
<evidence type="ECO:0000256" key="1">
    <source>
        <dbReference type="ARBA" id="ARBA00023015"/>
    </source>
</evidence>
<dbReference type="PANTHER" id="PTHR44688:SF16">
    <property type="entry name" value="DNA-BINDING TRANSCRIPTIONAL ACTIVATOR DEVR_DOSR"/>
    <property type="match status" value="1"/>
</dbReference>
<name>A0A2N7S4Y1_9MICC</name>
<keyword evidence="1" id="KW-0805">Transcription regulation</keyword>
<gene>
    <name evidence="6" type="ORF">CIK84_06445</name>
</gene>
<organism evidence="6 7">
    <name type="scientific">Glutamicibacter arilaitensis</name>
    <dbReference type="NCBI Taxonomy" id="256701"/>
    <lineage>
        <taxon>Bacteria</taxon>
        <taxon>Bacillati</taxon>
        <taxon>Actinomycetota</taxon>
        <taxon>Actinomycetes</taxon>
        <taxon>Micrococcales</taxon>
        <taxon>Micrococcaceae</taxon>
        <taxon>Glutamicibacter</taxon>
    </lineage>
</organism>
<dbReference type="SUPFAM" id="SSF46894">
    <property type="entry name" value="C-terminal effector domain of the bipartite response regulators"/>
    <property type="match status" value="1"/>
</dbReference>
<dbReference type="Gene3D" id="1.10.10.10">
    <property type="entry name" value="Winged helix-like DNA-binding domain superfamily/Winged helix DNA-binding domain"/>
    <property type="match status" value="1"/>
</dbReference>
<evidence type="ECO:0000259" key="5">
    <source>
        <dbReference type="PROSITE" id="PS50043"/>
    </source>
</evidence>
<evidence type="ECO:0000313" key="6">
    <source>
        <dbReference type="EMBL" id="PMQ21201.1"/>
    </source>
</evidence>
<dbReference type="Proteomes" id="UP000235739">
    <property type="component" value="Unassembled WGS sequence"/>
</dbReference>